<keyword evidence="1 6" id="KW-0963">Cytoplasm</keyword>
<dbReference type="PANTHER" id="PTHR31760:SF0">
    <property type="entry name" value="S-ADENOSYL-L-METHIONINE-DEPENDENT METHYLTRANSFERASES SUPERFAMILY PROTEIN"/>
    <property type="match status" value="1"/>
</dbReference>
<evidence type="ECO:0000256" key="4">
    <source>
        <dbReference type="ARBA" id="ARBA00022679"/>
    </source>
</evidence>
<organism evidence="7">
    <name type="scientific">uncultured Rubrobacteraceae bacterium</name>
    <dbReference type="NCBI Taxonomy" id="349277"/>
    <lineage>
        <taxon>Bacteria</taxon>
        <taxon>Bacillati</taxon>
        <taxon>Actinomycetota</taxon>
        <taxon>Rubrobacteria</taxon>
        <taxon>Rubrobacterales</taxon>
        <taxon>Rubrobacteraceae</taxon>
        <taxon>environmental samples</taxon>
    </lineage>
</organism>
<dbReference type="AlphaFoldDB" id="A0A6J4Q9L3"/>
<gene>
    <name evidence="6" type="primary">rsmG</name>
    <name evidence="7" type="ORF">AVDCRST_MAG01-01-3391</name>
</gene>
<proteinExistence type="inferred from homology"/>
<sequence>MFDRQISAWGLDVDSAAKGKLFAYARMLSRYEKANVIGTRDFGEILQEHVLDALSCLVFSPLREARKLADIGSGGGLPGVPLAVVLQDAEITLIEATGKKAAFLRYVTEELELNNIKVVNARVEEAAREEVHRGAYDVSTVRALARLSVIAEYSLPLLRKGGHLVAMKGREDEDERAEGERASAVLGGRLCGEIPVSQLPGAEQKERRLLLLEKCEETPDRFPRRTGMPVRDPLGKR</sequence>
<feature type="binding site" evidence="6">
    <location>
        <begin position="95"/>
        <end position="97"/>
    </location>
    <ligand>
        <name>S-adenosyl-L-methionine</name>
        <dbReference type="ChEBI" id="CHEBI:59789"/>
    </ligand>
</feature>
<feature type="binding site" evidence="6">
    <location>
        <position position="142"/>
    </location>
    <ligand>
        <name>S-adenosyl-L-methionine</name>
        <dbReference type="ChEBI" id="CHEBI:59789"/>
    </ligand>
</feature>
<dbReference type="PANTHER" id="PTHR31760">
    <property type="entry name" value="S-ADENOSYL-L-METHIONINE-DEPENDENT METHYLTRANSFERASES SUPERFAMILY PROTEIN"/>
    <property type="match status" value="1"/>
</dbReference>
<feature type="binding site" evidence="6">
    <location>
        <position position="72"/>
    </location>
    <ligand>
        <name>S-adenosyl-L-methionine</name>
        <dbReference type="ChEBI" id="CHEBI:59789"/>
    </ligand>
</feature>
<keyword evidence="5 6" id="KW-0949">S-adenosyl-L-methionine</keyword>
<evidence type="ECO:0000256" key="2">
    <source>
        <dbReference type="ARBA" id="ARBA00022552"/>
    </source>
</evidence>
<keyword evidence="2 6" id="KW-0698">rRNA processing</keyword>
<feature type="binding site" evidence="6">
    <location>
        <begin position="123"/>
        <end position="124"/>
    </location>
    <ligand>
        <name>S-adenosyl-L-methionine</name>
        <dbReference type="ChEBI" id="CHEBI:59789"/>
    </ligand>
</feature>
<accession>A0A6J4Q9L3</accession>
<keyword evidence="3 6" id="KW-0489">Methyltransferase</keyword>
<evidence type="ECO:0000256" key="6">
    <source>
        <dbReference type="HAMAP-Rule" id="MF_00074"/>
    </source>
</evidence>
<dbReference type="NCBIfam" id="TIGR00138">
    <property type="entry name" value="rsmG_gidB"/>
    <property type="match status" value="1"/>
</dbReference>
<name>A0A6J4Q9L3_9ACTN</name>
<dbReference type="Pfam" id="PF02527">
    <property type="entry name" value="GidB"/>
    <property type="match status" value="1"/>
</dbReference>
<evidence type="ECO:0000313" key="7">
    <source>
        <dbReference type="EMBL" id="CAA9437816.1"/>
    </source>
</evidence>
<dbReference type="EC" id="2.1.1.-" evidence="6"/>
<keyword evidence="4 6" id="KW-0808">Transferase</keyword>
<dbReference type="Gene3D" id="3.40.50.150">
    <property type="entry name" value="Vaccinia Virus protein VP39"/>
    <property type="match status" value="1"/>
</dbReference>
<evidence type="ECO:0000256" key="5">
    <source>
        <dbReference type="ARBA" id="ARBA00022691"/>
    </source>
</evidence>
<protein>
    <recommendedName>
        <fullName evidence="6">Ribosomal RNA small subunit methyltransferase G</fullName>
        <ecNumber evidence="6">2.1.1.-</ecNumber>
    </recommendedName>
    <alternativeName>
        <fullName evidence="6">16S rRNA 7-methylguanosine methyltransferase</fullName>
        <shortName evidence="6">16S rRNA m7G methyltransferase</shortName>
    </alternativeName>
</protein>
<evidence type="ECO:0000256" key="3">
    <source>
        <dbReference type="ARBA" id="ARBA00022603"/>
    </source>
</evidence>
<comment type="similarity">
    <text evidence="6">Belongs to the methyltransferase superfamily. RNA methyltransferase RsmG family.</text>
</comment>
<dbReference type="HAMAP" id="MF_00074">
    <property type="entry name" value="16SrRNA_methyltr_G"/>
    <property type="match status" value="1"/>
</dbReference>
<dbReference type="EMBL" id="CADCUW010000440">
    <property type="protein sequence ID" value="CAA9437816.1"/>
    <property type="molecule type" value="Genomic_DNA"/>
</dbReference>
<dbReference type="SUPFAM" id="SSF53335">
    <property type="entry name" value="S-adenosyl-L-methionine-dependent methyltransferases"/>
    <property type="match status" value="1"/>
</dbReference>
<dbReference type="InterPro" id="IPR029063">
    <property type="entry name" value="SAM-dependent_MTases_sf"/>
</dbReference>
<dbReference type="GO" id="GO:0070043">
    <property type="term" value="F:rRNA (guanine-N7-)-methyltransferase activity"/>
    <property type="evidence" value="ECO:0007669"/>
    <property type="project" value="UniProtKB-UniRule"/>
</dbReference>
<comment type="function">
    <text evidence="6">Specifically methylates the N7 position of a guanine in 16S rRNA.</text>
</comment>
<dbReference type="InterPro" id="IPR003682">
    <property type="entry name" value="rRNA_ssu_MeTfrase_G"/>
</dbReference>
<evidence type="ECO:0000256" key="1">
    <source>
        <dbReference type="ARBA" id="ARBA00022490"/>
    </source>
</evidence>
<dbReference type="GO" id="GO:0005829">
    <property type="term" value="C:cytosol"/>
    <property type="evidence" value="ECO:0007669"/>
    <property type="project" value="TreeGrafter"/>
</dbReference>
<feature type="binding site" evidence="6">
    <location>
        <position position="77"/>
    </location>
    <ligand>
        <name>S-adenosyl-L-methionine</name>
        <dbReference type="ChEBI" id="CHEBI:59789"/>
    </ligand>
</feature>
<comment type="subcellular location">
    <subcellularLocation>
        <location evidence="6">Cytoplasm</location>
    </subcellularLocation>
</comment>
<reference evidence="7" key="1">
    <citation type="submission" date="2020-02" db="EMBL/GenBank/DDBJ databases">
        <authorList>
            <person name="Meier V. D."/>
        </authorList>
    </citation>
    <scope>NUCLEOTIDE SEQUENCE</scope>
    <source>
        <strain evidence="7">AVDCRST_MAG01</strain>
    </source>
</reference>
<dbReference type="CDD" id="cd02440">
    <property type="entry name" value="AdoMet_MTases"/>
    <property type="match status" value="1"/>
</dbReference>